<dbReference type="CDD" id="cd09274">
    <property type="entry name" value="RNase_HI_RT_Ty3"/>
    <property type="match status" value="1"/>
</dbReference>
<dbReference type="Pfam" id="PF00665">
    <property type="entry name" value="rve"/>
    <property type="match status" value="1"/>
</dbReference>
<feature type="domain" description="Integrase catalytic" evidence="9">
    <location>
        <begin position="536"/>
        <end position="695"/>
    </location>
</feature>
<evidence type="ECO:0000256" key="4">
    <source>
        <dbReference type="ARBA" id="ARBA00023268"/>
    </source>
</evidence>
<dbReference type="InterPro" id="IPR012337">
    <property type="entry name" value="RNaseH-like_sf"/>
</dbReference>
<evidence type="ECO:0000313" key="11">
    <source>
        <dbReference type="Proteomes" id="UP001152622"/>
    </source>
</evidence>
<dbReference type="SUPFAM" id="SSF53098">
    <property type="entry name" value="Ribonuclease H-like"/>
    <property type="match status" value="1"/>
</dbReference>
<dbReference type="FunFam" id="3.10.20.370:FF:000003">
    <property type="entry name" value="Transposon Tf2-6 polyprotein"/>
    <property type="match status" value="1"/>
</dbReference>
<evidence type="ECO:0000259" key="8">
    <source>
        <dbReference type="PROSITE" id="PS50878"/>
    </source>
</evidence>
<evidence type="ECO:0000256" key="3">
    <source>
        <dbReference type="ARBA" id="ARBA00012180"/>
    </source>
</evidence>
<dbReference type="Pfam" id="PF00078">
    <property type="entry name" value="RVT_1"/>
    <property type="match status" value="1"/>
</dbReference>
<dbReference type="FunFam" id="1.10.340.70:FF:000001">
    <property type="entry name" value="Retrovirus-related Pol polyprotein from transposon gypsy-like Protein"/>
    <property type="match status" value="1"/>
</dbReference>
<dbReference type="InterPro" id="IPR001584">
    <property type="entry name" value="Integrase_cat-core"/>
</dbReference>
<evidence type="ECO:0000256" key="1">
    <source>
        <dbReference type="ARBA" id="ARBA00004123"/>
    </source>
</evidence>
<dbReference type="Pfam" id="PF17919">
    <property type="entry name" value="RT_RNaseH_2"/>
    <property type="match status" value="1"/>
</dbReference>
<comment type="similarity">
    <text evidence="2">Belongs to the beta type-B retroviral polymerase family. HERV class-II K(HML-2) pol subfamily.</text>
</comment>
<dbReference type="InterPro" id="IPR016197">
    <property type="entry name" value="Chromo-like_dom_sf"/>
</dbReference>
<dbReference type="CDD" id="cd01647">
    <property type="entry name" value="RT_LTR"/>
    <property type="match status" value="1"/>
</dbReference>
<dbReference type="Gene3D" id="2.40.50.40">
    <property type="match status" value="1"/>
</dbReference>
<dbReference type="EMBL" id="JAINUF010000008">
    <property type="protein sequence ID" value="KAJ8352168.1"/>
    <property type="molecule type" value="Genomic_DNA"/>
</dbReference>
<name>A0A9Q1F6S6_SYNKA</name>
<dbReference type="InterPro" id="IPR000477">
    <property type="entry name" value="RT_dom"/>
</dbReference>
<dbReference type="InterPro" id="IPR043502">
    <property type="entry name" value="DNA/RNA_pol_sf"/>
</dbReference>
<feature type="domain" description="Reverse transcriptase" evidence="8">
    <location>
        <begin position="69"/>
        <end position="248"/>
    </location>
</feature>
<evidence type="ECO:0000259" key="9">
    <source>
        <dbReference type="PROSITE" id="PS50994"/>
    </source>
</evidence>
<dbReference type="PANTHER" id="PTHR37984:SF5">
    <property type="entry name" value="PROTEIN NYNRIN-LIKE"/>
    <property type="match status" value="1"/>
</dbReference>
<gene>
    <name evidence="10" type="ORF">SKAU_G00236440</name>
</gene>
<protein>
    <recommendedName>
        <fullName evidence="5">Gypsy retrotransposon integrase-like protein 1</fullName>
        <ecNumber evidence="3">3.1.26.4</ecNumber>
    </recommendedName>
</protein>
<evidence type="ECO:0000256" key="6">
    <source>
        <dbReference type="SAM" id="MobiDB-lite"/>
    </source>
</evidence>
<dbReference type="InterPro" id="IPR023780">
    <property type="entry name" value="Chromo_domain"/>
</dbReference>
<dbReference type="InterPro" id="IPR041577">
    <property type="entry name" value="RT_RNaseH_2"/>
</dbReference>
<dbReference type="Gene3D" id="3.10.10.10">
    <property type="entry name" value="HIV Type 1 Reverse Transcriptase, subunit A, domain 1"/>
    <property type="match status" value="1"/>
</dbReference>
<dbReference type="InterPro" id="IPR043128">
    <property type="entry name" value="Rev_trsase/Diguanyl_cyclase"/>
</dbReference>
<dbReference type="Gene3D" id="3.30.70.270">
    <property type="match status" value="2"/>
</dbReference>
<dbReference type="Pfam" id="PF17921">
    <property type="entry name" value="Integrase_H2C2"/>
    <property type="match status" value="1"/>
</dbReference>
<evidence type="ECO:0000259" key="7">
    <source>
        <dbReference type="PROSITE" id="PS50013"/>
    </source>
</evidence>
<dbReference type="OrthoDB" id="1430630at2759"/>
<evidence type="ECO:0000313" key="10">
    <source>
        <dbReference type="EMBL" id="KAJ8352168.1"/>
    </source>
</evidence>
<dbReference type="PROSITE" id="PS50878">
    <property type="entry name" value="RT_POL"/>
    <property type="match status" value="1"/>
</dbReference>
<feature type="domain" description="Chromo" evidence="7">
    <location>
        <begin position="781"/>
        <end position="839"/>
    </location>
</feature>
<dbReference type="Gene3D" id="3.10.20.370">
    <property type="match status" value="1"/>
</dbReference>
<accession>A0A9Q1F6S6</accession>
<dbReference type="EC" id="3.1.26.4" evidence="3"/>
<comment type="subcellular location">
    <subcellularLocation>
        <location evidence="1">Nucleus</location>
    </subcellularLocation>
</comment>
<dbReference type="FunFam" id="3.30.70.270:FF:000020">
    <property type="entry name" value="Transposon Tf2-6 polyprotein-like Protein"/>
    <property type="match status" value="1"/>
</dbReference>
<dbReference type="Proteomes" id="UP001152622">
    <property type="component" value="Chromosome 8"/>
</dbReference>
<keyword evidence="4" id="KW-0511">Multifunctional enzyme</keyword>
<dbReference type="GO" id="GO:0015074">
    <property type="term" value="P:DNA integration"/>
    <property type="evidence" value="ECO:0007669"/>
    <property type="project" value="InterPro"/>
</dbReference>
<dbReference type="SUPFAM" id="SSF56672">
    <property type="entry name" value="DNA/RNA polymerases"/>
    <property type="match status" value="1"/>
</dbReference>
<evidence type="ECO:0000256" key="5">
    <source>
        <dbReference type="ARBA" id="ARBA00039658"/>
    </source>
</evidence>
<dbReference type="SMART" id="SM00298">
    <property type="entry name" value="CHROMO"/>
    <property type="match status" value="1"/>
</dbReference>
<proteinExistence type="inferred from homology"/>
<dbReference type="Gene3D" id="3.30.420.10">
    <property type="entry name" value="Ribonuclease H-like superfamily/Ribonuclease H"/>
    <property type="match status" value="1"/>
</dbReference>
<dbReference type="GO" id="GO:0003676">
    <property type="term" value="F:nucleic acid binding"/>
    <property type="evidence" value="ECO:0007669"/>
    <property type="project" value="InterPro"/>
</dbReference>
<comment type="caution">
    <text evidence="10">The sequence shown here is derived from an EMBL/GenBank/DDBJ whole genome shotgun (WGS) entry which is preliminary data.</text>
</comment>
<dbReference type="GO" id="GO:0005634">
    <property type="term" value="C:nucleus"/>
    <property type="evidence" value="ECO:0007669"/>
    <property type="project" value="UniProtKB-SubCell"/>
</dbReference>
<dbReference type="PROSITE" id="PS50013">
    <property type="entry name" value="CHROMO_2"/>
    <property type="match status" value="1"/>
</dbReference>
<feature type="region of interest" description="Disordered" evidence="6">
    <location>
        <begin position="724"/>
        <end position="775"/>
    </location>
</feature>
<keyword evidence="11" id="KW-1185">Reference proteome</keyword>
<dbReference type="FunFam" id="3.30.420.10:FF:000032">
    <property type="entry name" value="Retrovirus-related Pol polyprotein from transposon 297-like Protein"/>
    <property type="match status" value="1"/>
</dbReference>
<feature type="compositionally biased region" description="Low complexity" evidence="6">
    <location>
        <begin position="753"/>
        <end position="765"/>
    </location>
</feature>
<evidence type="ECO:0000256" key="2">
    <source>
        <dbReference type="ARBA" id="ARBA00010879"/>
    </source>
</evidence>
<dbReference type="InterPro" id="IPR036397">
    <property type="entry name" value="RNaseH_sf"/>
</dbReference>
<reference evidence="10" key="1">
    <citation type="journal article" date="2023" name="Science">
        <title>Genome structures resolve the early diversification of teleost fishes.</title>
        <authorList>
            <person name="Parey E."/>
            <person name="Louis A."/>
            <person name="Montfort J."/>
            <person name="Bouchez O."/>
            <person name="Roques C."/>
            <person name="Iampietro C."/>
            <person name="Lluch J."/>
            <person name="Castinel A."/>
            <person name="Donnadieu C."/>
            <person name="Desvignes T."/>
            <person name="Floi Bucao C."/>
            <person name="Jouanno E."/>
            <person name="Wen M."/>
            <person name="Mejri S."/>
            <person name="Dirks R."/>
            <person name="Jansen H."/>
            <person name="Henkel C."/>
            <person name="Chen W.J."/>
            <person name="Zahm M."/>
            <person name="Cabau C."/>
            <person name="Klopp C."/>
            <person name="Thompson A.W."/>
            <person name="Robinson-Rechavi M."/>
            <person name="Braasch I."/>
            <person name="Lecointre G."/>
            <person name="Bobe J."/>
            <person name="Postlethwait J.H."/>
            <person name="Berthelot C."/>
            <person name="Roest Crollius H."/>
            <person name="Guiguen Y."/>
        </authorList>
    </citation>
    <scope>NUCLEOTIDE SEQUENCE</scope>
    <source>
        <strain evidence="10">WJC10195</strain>
    </source>
</reference>
<sequence>MDITFARRAGIPTERLTSPISALALDGRSLGPYDCAIDLLAGAKLPSGRLYSLSGPEKLAMEEYIHDSLASGIIRPSSSPVGAGFFFVGKKDGSLRPCIDYRGLNQVTIRNKYPLPLINTAFEALSPAVTFTKLDLRNAYHLVRIREGDEWKTAFNTPLGHYEYLVVPFGLTNAPAVFQSMVNDVLRDLLGRSVFVYIDDILIFSQSPQEHVRHVREVLQRLLENQLFVKAEKCSFHASTVPFLGFIIEEGSIRADPVKIKAVTEWPQPTSRKHLQQFLGFANFYRRFIRNYSSIAAPLTKLTSVALPYCWNSDAQRAFELLKARFSSAPILLHPDTSRQFVVEVDASDTGVGAILSQRSASDCKLHPCAFFSRRLSSAERNYDVGDRELLAIKLALEEWRHWLEGADALSRIFSPPSSPADPEPILPASCVVAAVSWEIEGIVKAAQTSQPDPRNNPNSCLFVPDSVRSQVLEWVHASCLACHPGVARTIALVRRSFWWPTLKGDTRAFVLACSVCARSKASHQPPSGLLLSLPVPGRPWSHIGVDFVTGLPLSEGNTVILTIVDRFSKAVHFVPLPKLPSALETAELLVLHVVRLHGIPSDIVSDRGPQFSSRVWRAFCAALGASPSLSSGFHPQSNGQAERANQDLGAALRCVTVRNPASWSRFLPWVEYAHNSLKSASTGLSPFECALGYQPPLLSTQEAEIAVPSVRAHVLRCKKHLETHTHRTPSRQFPLPTSGGPSQDRSPHSIGPVKPVSSSPLSTPTIPPPPVRVVDNAPAYTVNRVIDIRRRGRGFQYLVDWEGYGPEERSWLHKSLILDHSVIQDFHEQFPDKTRPPGTPDAAVPVFPQLCLSSPCYVPPVLVLQYQDLCMPAGLRQYCPSYAAPSNSAVHSPATVLSQHPAFNLCFLPGYSSYPVQFPVLFQPSSDPVSSPAPVQFPVQFQSSSGVLDTSVQVQFRLGTSSVPSPVFLSGPSGPVSSPVPVQVRCFIHLRSSPVPAWNKFRAVPVS</sequence>
<organism evidence="10 11">
    <name type="scientific">Synaphobranchus kaupii</name>
    <name type="common">Kaup's arrowtooth eel</name>
    <dbReference type="NCBI Taxonomy" id="118154"/>
    <lineage>
        <taxon>Eukaryota</taxon>
        <taxon>Metazoa</taxon>
        <taxon>Chordata</taxon>
        <taxon>Craniata</taxon>
        <taxon>Vertebrata</taxon>
        <taxon>Euteleostomi</taxon>
        <taxon>Actinopterygii</taxon>
        <taxon>Neopterygii</taxon>
        <taxon>Teleostei</taxon>
        <taxon>Anguilliformes</taxon>
        <taxon>Synaphobranchidae</taxon>
        <taxon>Synaphobranchus</taxon>
    </lineage>
</organism>
<dbReference type="InterPro" id="IPR000953">
    <property type="entry name" value="Chromo/chromo_shadow_dom"/>
</dbReference>
<dbReference type="PANTHER" id="PTHR37984">
    <property type="entry name" value="PROTEIN CBG26694"/>
    <property type="match status" value="1"/>
</dbReference>
<dbReference type="AlphaFoldDB" id="A0A9Q1F6S6"/>
<dbReference type="PROSITE" id="PS50994">
    <property type="entry name" value="INTEGRASE"/>
    <property type="match status" value="1"/>
</dbReference>
<dbReference type="Pfam" id="PF00385">
    <property type="entry name" value="Chromo"/>
    <property type="match status" value="1"/>
</dbReference>
<dbReference type="GO" id="GO:0004523">
    <property type="term" value="F:RNA-DNA hybrid ribonuclease activity"/>
    <property type="evidence" value="ECO:0007669"/>
    <property type="project" value="UniProtKB-EC"/>
</dbReference>
<dbReference type="SUPFAM" id="SSF54160">
    <property type="entry name" value="Chromo domain-like"/>
    <property type="match status" value="1"/>
</dbReference>
<dbReference type="Gene3D" id="1.10.340.70">
    <property type="match status" value="1"/>
</dbReference>
<dbReference type="InterPro" id="IPR041588">
    <property type="entry name" value="Integrase_H2C2"/>
</dbReference>
<dbReference type="InterPro" id="IPR050951">
    <property type="entry name" value="Retrovirus_Pol_polyprotein"/>
</dbReference>